<dbReference type="SMART" id="SM00256">
    <property type="entry name" value="FBOX"/>
    <property type="match status" value="1"/>
</dbReference>
<dbReference type="PANTHER" id="PTHR31293">
    <property type="entry name" value="RNI-LIKE SUPERFAMILY PROTEIN"/>
    <property type="match status" value="1"/>
</dbReference>
<accession>A0A1R3JKZ6</accession>
<evidence type="ECO:0000313" key="2">
    <source>
        <dbReference type="EMBL" id="OMO95450.1"/>
    </source>
</evidence>
<dbReference type="InterPro" id="IPR001810">
    <property type="entry name" value="F-box_dom"/>
</dbReference>
<keyword evidence="3" id="KW-1185">Reference proteome</keyword>
<dbReference type="PANTHER" id="PTHR31293:SF12">
    <property type="entry name" value="RNI-LIKE SUPERFAMILY PROTEIN"/>
    <property type="match status" value="1"/>
</dbReference>
<dbReference type="STRING" id="93759.A0A1R3JKZ6"/>
<evidence type="ECO:0000259" key="1">
    <source>
        <dbReference type="PROSITE" id="PS50181"/>
    </source>
</evidence>
<comment type="caution">
    <text evidence="2">The sequence shown here is derived from an EMBL/GenBank/DDBJ whole genome shotgun (WGS) entry which is preliminary data.</text>
</comment>
<dbReference type="Pfam" id="PF07723">
    <property type="entry name" value="LRR_2"/>
    <property type="match status" value="1"/>
</dbReference>
<dbReference type="InterPro" id="IPR013101">
    <property type="entry name" value="LRR_PRU1-like"/>
</dbReference>
<dbReference type="Gene3D" id="1.20.1280.50">
    <property type="match status" value="1"/>
</dbReference>
<dbReference type="InterPro" id="IPR055294">
    <property type="entry name" value="FBL60-like"/>
</dbReference>
<dbReference type="Proteomes" id="UP000187203">
    <property type="component" value="Unassembled WGS sequence"/>
</dbReference>
<dbReference type="PROSITE" id="PS50181">
    <property type="entry name" value="FBOX"/>
    <property type="match status" value="1"/>
</dbReference>
<dbReference type="InterPro" id="IPR032675">
    <property type="entry name" value="LRR_dom_sf"/>
</dbReference>
<dbReference type="SUPFAM" id="SSF81383">
    <property type="entry name" value="F-box domain"/>
    <property type="match status" value="1"/>
</dbReference>
<organism evidence="2 3">
    <name type="scientific">Corchorus olitorius</name>
    <dbReference type="NCBI Taxonomy" id="93759"/>
    <lineage>
        <taxon>Eukaryota</taxon>
        <taxon>Viridiplantae</taxon>
        <taxon>Streptophyta</taxon>
        <taxon>Embryophyta</taxon>
        <taxon>Tracheophyta</taxon>
        <taxon>Spermatophyta</taxon>
        <taxon>Magnoliopsida</taxon>
        <taxon>eudicotyledons</taxon>
        <taxon>Gunneridae</taxon>
        <taxon>Pentapetalae</taxon>
        <taxon>rosids</taxon>
        <taxon>malvids</taxon>
        <taxon>Malvales</taxon>
        <taxon>Malvaceae</taxon>
        <taxon>Grewioideae</taxon>
        <taxon>Apeibeae</taxon>
        <taxon>Corchorus</taxon>
    </lineage>
</organism>
<dbReference type="OrthoDB" id="612216at2759"/>
<evidence type="ECO:0000313" key="3">
    <source>
        <dbReference type="Proteomes" id="UP000187203"/>
    </source>
</evidence>
<dbReference type="SUPFAM" id="SSF52047">
    <property type="entry name" value="RNI-like"/>
    <property type="match status" value="1"/>
</dbReference>
<dbReference type="InterPro" id="IPR053781">
    <property type="entry name" value="F-box_AtFBL13-like"/>
</dbReference>
<dbReference type="CDD" id="cd22160">
    <property type="entry name" value="F-box_AtFBL13-like"/>
    <property type="match status" value="1"/>
</dbReference>
<dbReference type="InterPro" id="IPR036047">
    <property type="entry name" value="F-box-like_dom_sf"/>
</dbReference>
<dbReference type="EMBL" id="AWUE01015837">
    <property type="protein sequence ID" value="OMO95450.1"/>
    <property type="molecule type" value="Genomic_DNA"/>
</dbReference>
<proteinExistence type="predicted"/>
<dbReference type="Gene3D" id="3.80.10.10">
    <property type="entry name" value="Ribonuclease Inhibitor"/>
    <property type="match status" value="1"/>
</dbReference>
<sequence>MCQSAKRRKKVTAAEDRIDRISNLPECVLHKILSYLPTKTVVQTSVLSSLWRYVWIGFPCLNFDELTGFDNGSGSAPRHRATRFMRFVQKVMILHNTSIEKFKLNCTWGCNKDDLFLWIRAMVMRGVKEIEFSLQHPYIVGNFCWLPSSSFNFPGILFNCRTLVVLKLKFNGERLQLPASIYFPNLKTMHLEKVLFKHGKLISKLFSNCPKLENLCLIKCAGSIALNILNPSLRYLTIDTLGGPNWRNFSKVKVSSKKLESFLYRGQDVGNYCFDLSSSVVSASLELVSISEKHEQPLHQLLAAFHGVEVFKLSCSLIESLSSMQNSLYCLPIFHQLKHLSLSAIVYQGHLQVISFLLSHSPNLEVFVLETSEVLCDDCECLESANLPSDCIPENLKIIIELLHADLETQIVLSQKLLMLPRVSRSCVIDLRSFLIFFFQSTFPELGMQVATNKRKRIGGKVHKKQESEQKD</sequence>
<feature type="domain" description="F-box" evidence="1">
    <location>
        <begin position="18"/>
        <end position="54"/>
    </location>
</feature>
<dbReference type="Pfam" id="PF00646">
    <property type="entry name" value="F-box"/>
    <property type="match status" value="1"/>
</dbReference>
<gene>
    <name evidence="2" type="ORF">COLO4_15895</name>
</gene>
<name>A0A1R3JKZ6_9ROSI</name>
<dbReference type="AlphaFoldDB" id="A0A1R3JKZ6"/>
<protein>
    <recommendedName>
        <fullName evidence="1">F-box domain-containing protein</fullName>
    </recommendedName>
</protein>
<reference evidence="3" key="1">
    <citation type="submission" date="2013-09" db="EMBL/GenBank/DDBJ databases">
        <title>Corchorus olitorius genome sequencing.</title>
        <authorList>
            <person name="Alam M."/>
            <person name="Haque M.S."/>
            <person name="Islam M.S."/>
            <person name="Emdad E.M."/>
            <person name="Islam M.M."/>
            <person name="Ahmed B."/>
            <person name="Halim A."/>
            <person name="Hossen Q.M.M."/>
            <person name="Hossain M.Z."/>
            <person name="Ahmed R."/>
            <person name="Khan M.M."/>
            <person name="Islam R."/>
            <person name="Rashid M.M."/>
            <person name="Khan S.A."/>
            <person name="Rahman M.S."/>
            <person name="Alam M."/>
            <person name="Yahiya A.S."/>
            <person name="Khan M.S."/>
            <person name="Azam M.S."/>
            <person name="Haque T."/>
            <person name="Lashkar M.Z.H."/>
            <person name="Akhand A.I."/>
            <person name="Morshed G."/>
            <person name="Roy S."/>
            <person name="Uddin K.S."/>
            <person name="Rabeya T."/>
            <person name="Hossain A.S."/>
            <person name="Chowdhury A."/>
            <person name="Snigdha A.R."/>
            <person name="Mortoza M.S."/>
            <person name="Matin S.A."/>
            <person name="Hoque S.M.E."/>
            <person name="Islam M.K."/>
            <person name="Roy D.K."/>
            <person name="Haider R."/>
            <person name="Moosa M.M."/>
            <person name="Elias S.M."/>
            <person name="Hasan A.M."/>
            <person name="Jahan S."/>
            <person name="Shafiuddin M."/>
            <person name="Mahmood N."/>
            <person name="Shommy N.S."/>
        </authorList>
    </citation>
    <scope>NUCLEOTIDE SEQUENCE [LARGE SCALE GENOMIC DNA]</scope>
    <source>
        <strain evidence="3">cv. O-4</strain>
    </source>
</reference>